<protein>
    <recommendedName>
        <fullName evidence="3">HAD family hydrolase</fullName>
    </recommendedName>
</protein>
<dbReference type="InterPro" id="IPR036412">
    <property type="entry name" value="HAD-like_sf"/>
</dbReference>
<dbReference type="EMBL" id="QMFB01000025">
    <property type="protein sequence ID" value="RAV14885.1"/>
    <property type="molecule type" value="Genomic_DNA"/>
</dbReference>
<evidence type="ECO:0008006" key="3">
    <source>
        <dbReference type="Google" id="ProtNLM"/>
    </source>
</evidence>
<comment type="caution">
    <text evidence="1">The sequence shown here is derived from an EMBL/GenBank/DDBJ whole genome shotgun (WGS) entry which is preliminary data.</text>
</comment>
<dbReference type="Gene3D" id="3.40.50.1000">
    <property type="entry name" value="HAD superfamily/HAD-like"/>
    <property type="match status" value="1"/>
</dbReference>
<keyword evidence="2" id="KW-1185">Reference proteome</keyword>
<dbReference type="AlphaFoldDB" id="A0A329M3X7"/>
<sequence>MYPIKLVLFDLDDTLLHFDDYWENSVKDAFRNHFFTSEMNSNEYLIRAIPLTGTRAQYIYDGSRPERSAAVSQLTGSII</sequence>
<gene>
    <name evidence="1" type="ORF">DQG23_31130</name>
</gene>
<accession>A0A329M3X7</accession>
<name>A0A329M3X7_9BACL</name>
<dbReference type="InterPro" id="IPR023214">
    <property type="entry name" value="HAD_sf"/>
</dbReference>
<reference evidence="1 2" key="1">
    <citation type="journal article" date="2009" name="Int. J. Syst. Evol. Microbiol.">
        <title>Paenibacillus contaminans sp. nov., isolated from a contaminated laboratory plate.</title>
        <authorList>
            <person name="Chou J.H."/>
            <person name="Lee J.H."/>
            <person name="Lin M.C."/>
            <person name="Chang P.S."/>
            <person name="Arun A.B."/>
            <person name="Young C.C."/>
            <person name="Chen W.M."/>
        </authorList>
    </citation>
    <scope>NUCLEOTIDE SEQUENCE [LARGE SCALE GENOMIC DNA]</scope>
    <source>
        <strain evidence="1 2">CKOBP-6</strain>
    </source>
</reference>
<dbReference type="Proteomes" id="UP000250369">
    <property type="component" value="Unassembled WGS sequence"/>
</dbReference>
<dbReference type="Gene3D" id="1.10.150.240">
    <property type="entry name" value="Putative phosphatase, domain 2"/>
    <property type="match status" value="1"/>
</dbReference>
<proteinExistence type="predicted"/>
<dbReference type="SUPFAM" id="SSF56784">
    <property type="entry name" value="HAD-like"/>
    <property type="match status" value="1"/>
</dbReference>
<dbReference type="InterPro" id="IPR023198">
    <property type="entry name" value="PGP-like_dom2"/>
</dbReference>
<evidence type="ECO:0000313" key="1">
    <source>
        <dbReference type="EMBL" id="RAV14885.1"/>
    </source>
</evidence>
<organism evidence="1 2">
    <name type="scientific">Paenibacillus contaminans</name>
    <dbReference type="NCBI Taxonomy" id="450362"/>
    <lineage>
        <taxon>Bacteria</taxon>
        <taxon>Bacillati</taxon>
        <taxon>Bacillota</taxon>
        <taxon>Bacilli</taxon>
        <taxon>Bacillales</taxon>
        <taxon>Paenibacillaceae</taxon>
        <taxon>Paenibacillus</taxon>
    </lineage>
</organism>
<evidence type="ECO:0000313" key="2">
    <source>
        <dbReference type="Proteomes" id="UP000250369"/>
    </source>
</evidence>